<evidence type="ECO:0000313" key="2">
    <source>
        <dbReference type="EMBL" id="KAJ1207770.1"/>
    </source>
</evidence>
<dbReference type="AlphaFoldDB" id="A0AAV7W1C3"/>
<dbReference type="Proteomes" id="UP001066276">
    <property type="component" value="Chromosome 1_2"/>
</dbReference>
<feature type="non-terminal residue" evidence="2">
    <location>
        <position position="86"/>
    </location>
</feature>
<comment type="caution">
    <text evidence="2">The sequence shown here is derived from an EMBL/GenBank/DDBJ whole genome shotgun (WGS) entry which is preliminary data.</text>
</comment>
<dbReference type="EMBL" id="JANPWB010000002">
    <property type="protein sequence ID" value="KAJ1207770.1"/>
    <property type="molecule type" value="Genomic_DNA"/>
</dbReference>
<feature type="transmembrane region" description="Helical" evidence="1">
    <location>
        <begin position="34"/>
        <end position="67"/>
    </location>
</feature>
<organism evidence="2 3">
    <name type="scientific">Pleurodeles waltl</name>
    <name type="common">Iberian ribbed newt</name>
    <dbReference type="NCBI Taxonomy" id="8319"/>
    <lineage>
        <taxon>Eukaryota</taxon>
        <taxon>Metazoa</taxon>
        <taxon>Chordata</taxon>
        <taxon>Craniata</taxon>
        <taxon>Vertebrata</taxon>
        <taxon>Euteleostomi</taxon>
        <taxon>Amphibia</taxon>
        <taxon>Batrachia</taxon>
        <taxon>Caudata</taxon>
        <taxon>Salamandroidea</taxon>
        <taxon>Salamandridae</taxon>
        <taxon>Pleurodelinae</taxon>
        <taxon>Pleurodeles</taxon>
    </lineage>
</organism>
<evidence type="ECO:0000313" key="3">
    <source>
        <dbReference type="Proteomes" id="UP001066276"/>
    </source>
</evidence>
<sequence length="86" mass="9402">PWHLLATEIGWGTCGDVSGVLCYMSVKYSASLASLYYCCSPATFVCVWWCTVGLLAVHVVQAMVVIVHAGLERICMQLLWHAVLGI</sequence>
<evidence type="ECO:0000256" key="1">
    <source>
        <dbReference type="SAM" id="Phobius"/>
    </source>
</evidence>
<proteinExistence type="predicted"/>
<accession>A0AAV7W1C3</accession>
<reference evidence="2" key="1">
    <citation type="journal article" date="2022" name="bioRxiv">
        <title>Sequencing and chromosome-scale assembly of the giantPleurodeles waltlgenome.</title>
        <authorList>
            <person name="Brown T."/>
            <person name="Elewa A."/>
            <person name="Iarovenko S."/>
            <person name="Subramanian E."/>
            <person name="Araus A.J."/>
            <person name="Petzold A."/>
            <person name="Susuki M."/>
            <person name="Suzuki K.-i.T."/>
            <person name="Hayashi T."/>
            <person name="Toyoda A."/>
            <person name="Oliveira C."/>
            <person name="Osipova E."/>
            <person name="Leigh N.D."/>
            <person name="Simon A."/>
            <person name="Yun M.H."/>
        </authorList>
    </citation>
    <scope>NUCLEOTIDE SEQUENCE</scope>
    <source>
        <strain evidence="2">20211129_DDA</strain>
        <tissue evidence="2">Liver</tissue>
    </source>
</reference>
<keyword evidence="3" id="KW-1185">Reference proteome</keyword>
<name>A0AAV7W1C3_PLEWA</name>
<protein>
    <submittedName>
        <fullName evidence="2">Uncharacterized protein</fullName>
    </submittedName>
</protein>
<keyword evidence="1" id="KW-0472">Membrane</keyword>
<feature type="non-terminal residue" evidence="2">
    <location>
        <position position="1"/>
    </location>
</feature>
<keyword evidence="1" id="KW-0812">Transmembrane</keyword>
<gene>
    <name evidence="2" type="ORF">NDU88_003160</name>
</gene>
<keyword evidence="1" id="KW-1133">Transmembrane helix</keyword>